<feature type="region of interest" description="Disordered" evidence="1">
    <location>
        <begin position="193"/>
        <end position="291"/>
    </location>
</feature>
<dbReference type="OrthoDB" id="5906372at2759"/>
<protein>
    <submittedName>
        <fullName evidence="2">Uncharacterized protein</fullName>
    </submittedName>
</protein>
<keyword evidence="3" id="KW-1185">Reference proteome</keyword>
<feature type="compositionally biased region" description="Polar residues" evidence="1">
    <location>
        <begin position="423"/>
        <end position="456"/>
    </location>
</feature>
<feature type="compositionally biased region" description="Polar residues" evidence="1">
    <location>
        <begin position="280"/>
        <end position="291"/>
    </location>
</feature>
<feature type="compositionally biased region" description="Pro residues" evidence="1">
    <location>
        <begin position="310"/>
        <end position="325"/>
    </location>
</feature>
<accession>A0A8S9ZZA0</accession>
<feature type="region of interest" description="Disordered" evidence="1">
    <location>
        <begin position="48"/>
        <end position="83"/>
    </location>
</feature>
<dbReference type="AlphaFoldDB" id="A0A8S9ZZA0"/>
<feature type="compositionally biased region" description="Polar residues" evidence="1">
    <location>
        <begin position="516"/>
        <end position="531"/>
    </location>
</feature>
<sequence>MFPPTSICANPNQPPPQHFSMHAQQYQPQTGSIPPGSTTQYVRAIPNGGGVSNGPGSNDANGFHPPHQQMRNFQPQQQPTAPPAVTPGQFGHVFMLAQAFPNATAPPPGHFSALPPLNDRQFQQQTSMPSHQDVSSAPSLLHQQLMQPIIPPTSICTNPYQPPPQHFPIHTQQYQPQTVAIPPGSTTQYIRTFSNGGGGGGGPGNTDANGSHINGFHPPPHQHVRSFQPQQQPPAPTSVNPGIGQQPFGPQPFFMLPHQTFATAPPPGPFDAITSLGDRQFQQQPSMPSLQLTSTAPSLLNQHLMQQLPQVPPPQFHQQPPPQSAPPHHQSPQFQQQTGGKEKRPLSIQAPGSTEGAAVEQTRDGNQSGRQSAVFSDPSPQLQNQTSPTPTDDTKLGSVKVNDIINKEEVNVEDDYRKRQNRHPSFSNKNGGNTAPRSSFHKFSQQPSKIHNQSQDVRNYPSNINISCPECGIGGHTWNFCPRIKRERDESILFAEVFEQRAFHPALKNNIVGNAFQNNNRRSDNHQQQNVRGGGFSKNFGQRNDFVRHQRYSSGGVGGGGFSYSGVGGHFEYNLKI</sequence>
<evidence type="ECO:0000313" key="2">
    <source>
        <dbReference type="EMBL" id="KAF7638967.1"/>
    </source>
</evidence>
<feature type="compositionally biased region" description="Low complexity" evidence="1">
    <location>
        <begin position="326"/>
        <end position="337"/>
    </location>
</feature>
<feature type="region of interest" description="Disordered" evidence="1">
    <location>
        <begin position="516"/>
        <end position="540"/>
    </location>
</feature>
<feature type="compositionally biased region" description="Basic and acidic residues" evidence="1">
    <location>
        <begin position="405"/>
        <end position="418"/>
    </location>
</feature>
<feature type="compositionally biased region" description="Low complexity" evidence="1">
    <location>
        <begin position="241"/>
        <end position="254"/>
    </location>
</feature>
<dbReference type="EMBL" id="JABEBT010000008">
    <property type="protein sequence ID" value="KAF7638967.1"/>
    <property type="molecule type" value="Genomic_DNA"/>
</dbReference>
<comment type="caution">
    <text evidence="2">The sequence shown here is derived from an EMBL/GenBank/DDBJ whole genome shotgun (WGS) entry which is preliminary data.</text>
</comment>
<feature type="compositionally biased region" description="Polar residues" evidence="1">
    <location>
        <begin position="364"/>
        <end position="391"/>
    </location>
</feature>
<reference evidence="2" key="1">
    <citation type="journal article" date="2020" name="Ecol. Evol.">
        <title>Genome structure and content of the rice root-knot nematode (Meloidogyne graminicola).</title>
        <authorList>
            <person name="Phan N.T."/>
            <person name="Danchin E.G.J."/>
            <person name="Klopp C."/>
            <person name="Perfus-Barbeoch L."/>
            <person name="Kozlowski D.K."/>
            <person name="Koutsovoulos G.D."/>
            <person name="Lopez-Roques C."/>
            <person name="Bouchez O."/>
            <person name="Zahm M."/>
            <person name="Besnard G."/>
            <person name="Bellafiore S."/>
        </authorList>
    </citation>
    <scope>NUCLEOTIDE SEQUENCE</scope>
    <source>
        <strain evidence="2">VN-18</strain>
    </source>
</reference>
<proteinExistence type="predicted"/>
<name>A0A8S9ZZA0_9BILA</name>
<feature type="region of interest" description="Disordered" evidence="1">
    <location>
        <begin position="310"/>
        <end position="456"/>
    </location>
</feature>
<gene>
    <name evidence="2" type="ORF">Mgra_00001493</name>
</gene>
<feature type="compositionally biased region" description="Gly residues" evidence="1">
    <location>
        <begin position="195"/>
        <end position="204"/>
    </location>
</feature>
<dbReference type="Proteomes" id="UP000605970">
    <property type="component" value="Unassembled WGS sequence"/>
</dbReference>
<feature type="compositionally biased region" description="Low complexity" evidence="1">
    <location>
        <begin position="66"/>
        <end position="79"/>
    </location>
</feature>
<organism evidence="2 3">
    <name type="scientific">Meloidogyne graminicola</name>
    <dbReference type="NCBI Taxonomy" id="189291"/>
    <lineage>
        <taxon>Eukaryota</taxon>
        <taxon>Metazoa</taxon>
        <taxon>Ecdysozoa</taxon>
        <taxon>Nematoda</taxon>
        <taxon>Chromadorea</taxon>
        <taxon>Rhabditida</taxon>
        <taxon>Tylenchina</taxon>
        <taxon>Tylenchomorpha</taxon>
        <taxon>Tylenchoidea</taxon>
        <taxon>Meloidogynidae</taxon>
        <taxon>Meloidogyninae</taxon>
        <taxon>Meloidogyne</taxon>
    </lineage>
</organism>
<evidence type="ECO:0000256" key="1">
    <source>
        <dbReference type="SAM" id="MobiDB-lite"/>
    </source>
</evidence>
<evidence type="ECO:0000313" key="3">
    <source>
        <dbReference type="Proteomes" id="UP000605970"/>
    </source>
</evidence>